<feature type="region of interest" description="Disordered" evidence="1">
    <location>
        <begin position="208"/>
        <end position="424"/>
    </location>
</feature>
<feature type="compositionally biased region" description="Polar residues" evidence="1">
    <location>
        <begin position="262"/>
        <end position="278"/>
    </location>
</feature>
<dbReference type="InterPro" id="IPR050621">
    <property type="entry name" value="Tudor_domain_containing"/>
</dbReference>
<dbReference type="SUPFAM" id="SSF63748">
    <property type="entry name" value="Tudor/PWWP/MBT"/>
    <property type="match status" value="2"/>
</dbReference>
<proteinExistence type="predicted"/>
<sequence length="1062" mass="120656">MDRTIKFCHITGVTGSVNIADRPLIRNEFEQFGKTRKIYIADTFSKVYFENQGSCELAVQGLKYNDYGWIVELGEEQPYQKSGNQFSQANSTFKERREEEKTNMDDYLDEDFLENHEYCDIHGNLLTTVEGEYSNDLYIKLKDIRRAGFAVFRRDTFDRLIVNKNQLLKEFDLHLLSEAKNYLLKNKVGEIDEEQILRTIERCKTKLLGDQSTSSRSHNISMGRQVTNTDNNLTISKNVPKGGYESFDSSENVPPQRPPKTLPNNFVPSHRNNSQRSFQGPRDNDRETNGFGGNRDHHPNQNRPHNANYRSKSRTRDEAAQYSDNSDRQRGNAGFRNGNRTRDEGTQFSDGSNHSGRGFNSRDRNAHLGSNSDMSQRSMSREGGSHFGQNADNRRKDSHHSRDNLNRPEKSSEPAERKQRTEFEVDEQLKRIDLQVGDYHDVTVCYLERDHGKSNICWVHKQDVTSDLEDVILKLLDAGPKCDLVTDPMTGQLCVALFEDAWYRCKLIRKDPLHVQFLDYGNKSIVDSVRVLPEEFREIPSLALRLVCNGGPVLEDEMDLRVRIKNKYDDGTYLVDSEAQSLRPCRQQHQQTKAAEAPTEAPKEAKKDVPKEEPKVEQKEEEIETPAKKVEEKKKVTEKAYFDVPKPLTTLKNGDVIMVCGIIDNKFAVKTRECATKTVEVVNYIKSLDKSSLLLSDVKKGRMVLCSIDGLPNLHRAIVTDEPRDGVVSVRYLDYMGENQMTVKSLRNVDEFLASHPLCMLTTPECQLLEDLSPKAAECIAQLVEKKTKVKMVLTEDDDFFDIQMDDGSLLLQTISNLGSKPEKAEQPASDIRLVPVKQPNRASEPAAAPAKAEPVKAPAKVEAVSAPPKTPVKEVVDESPVMYDHMDWIKAEVGATEDFMCYTIKDVENVTLISLTDESLKYLEAVTDLVVEDDAAYEPGMFEMCMVAYKGPDDEEAAWYRGAVLEKDEDQITVNSVDYGTNIVVTKKDIRKFNKKYKDVPILGITCEFVNIPDNEKVLEKLKELIPEGDQVKVVLKDFDGLKYQIEVPEVYSALKKQGLI</sequence>
<feature type="compositionally biased region" description="Polar residues" evidence="1">
    <location>
        <begin position="368"/>
        <end position="378"/>
    </location>
</feature>
<dbReference type="SMART" id="SM00333">
    <property type="entry name" value="TUDOR"/>
    <property type="match status" value="3"/>
</dbReference>
<organism evidence="3 4">
    <name type="scientific">Phaedon cochleariae</name>
    <name type="common">Mustard beetle</name>
    <dbReference type="NCBI Taxonomy" id="80249"/>
    <lineage>
        <taxon>Eukaryota</taxon>
        <taxon>Metazoa</taxon>
        <taxon>Ecdysozoa</taxon>
        <taxon>Arthropoda</taxon>
        <taxon>Hexapoda</taxon>
        <taxon>Insecta</taxon>
        <taxon>Pterygota</taxon>
        <taxon>Neoptera</taxon>
        <taxon>Endopterygota</taxon>
        <taxon>Coleoptera</taxon>
        <taxon>Polyphaga</taxon>
        <taxon>Cucujiformia</taxon>
        <taxon>Chrysomeloidea</taxon>
        <taxon>Chrysomelidae</taxon>
        <taxon>Chrysomelinae</taxon>
        <taxon>Chrysomelini</taxon>
        <taxon>Phaedon</taxon>
    </lineage>
</organism>
<feature type="compositionally biased region" description="Basic and acidic residues" evidence="1">
    <location>
        <begin position="601"/>
        <end position="618"/>
    </location>
</feature>
<reference evidence="3" key="2">
    <citation type="submission" date="2022-10" db="EMBL/GenBank/DDBJ databases">
        <authorList>
            <consortium name="ENA_rothamsted_submissions"/>
            <consortium name="culmorum"/>
            <person name="King R."/>
        </authorList>
    </citation>
    <scope>NUCLEOTIDE SEQUENCE</scope>
</reference>
<feature type="region of interest" description="Disordered" evidence="1">
    <location>
        <begin position="583"/>
        <end position="626"/>
    </location>
</feature>
<feature type="domain" description="Tudor" evidence="2">
    <location>
        <begin position="487"/>
        <end position="541"/>
    </location>
</feature>
<feature type="compositionally biased region" description="Polar residues" evidence="1">
    <location>
        <begin position="301"/>
        <end position="310"/>
    </location>
</feature>
<feature type="compositionally biased region" description="Polar residues" evidence="1">
    <location>
        <begin position="346"/>
        <end position="355"/>
    </location>
</feature>
<feature type="compositionally biased region" description="Basic and acidic residues" evidence="1">
    <location>
        <begin position="392"/>
        <end position="424"/>
    </location>
</feature>
<evidence type="ECO:0000259" key="2">
    <source>
        <dbReference type="PROSITE" id="PS50304"/>
    </source>
</evidence>
<dbReference type="InterPro" id="IPR002999">
    <property type="entry name" value="Tudor"/>
</dbReference>
<keyword evidence="4" id="KW-1185">Reference proteome</keyword>
<evidence type="ECO:0000256" key="1">
    <source>
        <dbReference type="SAM" id="MobiDB-lite"/>
    </source>
</evidence>
<gene>
    <name evidence="3" type="ORF">PHAECO_LOCUS292</name>
</gene>
<dbReference type="AlphaFoldDB" id="A0A9N9X2D8"/>
<dbReference type="EMBL" id="OU896707">
    <property type="protein sequence ID" value="CAG9813577.1"/>
    <property type="molecule type" value="Genomic_DNA"/>
</dbReference>
<feature type="domain" description="Tudor" evidence="2">
    <location>
        <begin position="939"/>
        <end position="1001"/>
    </location>
</feature>
<name>A0A9N9X2D8_PHACE</name>
<dbReference type="OrthoDB" id="10023235at2759"/>
<dbReference type="PROSITE" id="PS50304">
    <property type="entry name" value="TUDOR"/>
    <property type="match status" value="2"/>
</dbReference>
<protein>
    <recommendedName>
        <fullName evidence="2">Tudor domain-containing protein</fullName>
    </recommendedName>
</protein>
<dbReference type="Pfam" id="PF00567">
    <property type="entry name" value="TUDOR"/>
    <property type="match status" value="3"/>
</dbReference>
<evidence type="ECO:0000313" key="4">
    <source>
        <dbReference type="Proteomes" id="UP001153737"/>
    </source>
</evidence>
<accession>A0A9N9X2D8</accession>
<dbReference type="Proteomes" id="UP001153737">
    <property type="component" value="Chromosome 1"/>
</dbReference>
<feature type="compositionally biased region" description="Basic and acidic residues" evidence="1">
    <location>
        <begin position="282"/>
        <end position="299"/>
    </location>
</feature>
<reference evidence="3" key="1">
    <citation type="submission" date="2022-01" db="EMBL/GenBank/DDBJ databases">
        <authorList>
            <person name="King R."/>
        </authorList>
    </citation>
    <scope>NUCLEOTIDE SEQUENCE</scope>
</reference>
<dbReference type="PANTHER" id="PTHR22948:SF29">
    <property type="entry name" value="FI02030P-RELATED"/>
    <property type="match status" value="1"/>
</dbReference>
<evidence type="ECO:0000313" key="3">
    <source>
        <dbReference type="EMBL" id="CAG9813577.1"/>
    </source>
</evidence>
<dbReference type="Gene3D" id="2.30.30.140">
    <property type="match status" value="2"/>
</dbReference>
<feature type="compositionally biased region" description="Basic and acidic residues" evidence="1">
    <location>
        <begin position="314"/>
        <end position="330"/>
    </location>
</feature>
<dbReference type="CDD" id="cd20379">
    <property type="entry name" value="Tudor_dTUD-like"/>
    <property type="match status" value="1"/>
</dbReference>
<dbReference type="PANTHER" id="PTHR22948">
    <property type="entry name" value="TUDOR DOMAIN CONTAINING PROTEIN"/>
    <property type="match status" value="1"/>
</dbReference>
<feature type="compositionally biased region" description="Polar residues" evidence="1">
    <location>
        <begin position="210"/>
        <end position="237"/>
    </location>
</feature>